<reference evidence="1 2" key="1">
    <citation type="submission" date="2018-08" db="EMBL/GenBank/DDBJ databases">
        <title>A genome reference for cultivated species of the human gut microbiota.</title>
        <authorList>
            <person name="Zou Y."/>
            <person name="Xue W."/>
            <person name="Luo G."/>
        </authorList>
    </citation>
    <scope>NUCLEOTIDE SEQUENCE [LARGE SCALE GENOMIC DNA]</scope>
    <source>
        <strain evidence="1 2">AM25-1</strain>
    </source>
</reference>
<dbReference type="PANTHER" id="PTHR30087:SF1">
    <property type="entry name" value="HYPOTHETICAL CYTOSOLIC PROTEIN"/>
    <property type="match status" value="1"/>
</dbReference>
<dbReference type="AlphaFoldDB" id="A0A414PQA8"/>
<protein>
    <submittedName>
        <fullName evidence="1">DUF523 domain-containing protein</fullName>
    </submittedName>
</protein>
<dbReference type="Proteomes" id="UP000284676">
    <property type="component" value="Unassembled WGS sequence"/>
</dbReference>
<dbReference type="RefSeq" id="WP_005886599.1">
    <property type="nucleotide sequence ID" value="NZ_CABMMQ010000002.1"/>
</dbReference>
<organism evidence="1 2">
    <name type="scientific">Fusobacterium mortiferum</name>
    <dbReference type="NCBI Taxonomy" id="850"/>
    <lineage>
        <taxon>Bacteria</taxon>
        <taxon>Fusobacteriati</taxon>
        <taxon>Fusobacteriota</taxon>
        <taxon>Fusobacteriia</taxon>
        <taxon>Fusobacteriales</taxon>
        <taxon>Fusobacteriaceae</taxon>
        <taxon>Fusobacterium</taxon>
    </lineage>
</organism>
<dbReference type="GeneID" id="62764406"/>
<proteinExistence type="predicted"/>
<sequence length="143" mass="15555">MNILVSACLLGVACRYDGKSKEVERIKKLLSKYNLIPICPEQLGGLPTPRVPSERCGDKVINSQMEDVTLQYKKGAEEALRLAKIFNCSIAILKAKSPSCGCGQIYDGSFSKTLITGNGTTTELLLKNGIKVFTENSPELESL</sequence>
<dbReference type="PANTHER" id="PTHR30087">
    <property type="entry name" value="INNER MEMBRANE PROTEIN"/>
    <property type="match status" value="1"/>
</dbReference>
<gene>
    <name evidence="1" type="ORF">DW663_09980</name>
</gene>
<dbReference type="InterPro" id="IPR007553">
    <property type="entry name" value="2-thiour_desulf"/>
</dbReference>
<dbReference type="Pfam" id="PF04463">
    <property type="entry name" value="2-thiour_desulf"/>
    <property type="match status" value="1"/>
</dbReference>
<comment type="caution">
    <text evidence="1">The sequence shown here is derived from an EMBL/GenBank/DDBJ whole genome shotgun (WGS) entry which is preliminary data.</text>
</comment>
<dbReference type="EMBL" id="QRHL01000022">
    <property type="protein sequence ID" value="RHF70719.1"/>
    <property type="molecule type" value="Genomic_DNA"/>
</dbReference>
<evidence type="ECO:0000313" key="1">
    <source>
        <dbReference type="EMBL" id="RHF70719.1"/>
    </source>
</evidence>
<name>A0A414PQA8_FUSMR</name>
<evidence type="ECO:0000313" key="2">
    <source>
        <dbReference type="Proteomes" id="UP000284676"/>
    </source>
</evidence>
<accession>A0A414PQA8</accession>